<dbReference type="SMR" id="A0A067D2Z8"/>
<dbReference type="Proteomes" id="UP000027120">
    <property type="component" value="Unassembled WGS sequence"/>
</dbReference>
<accession>A0A067D2Z8</accession>
<dbReference type="InterPro" id="IPR005828">
    <property type="entry name" value="MFS_sugar_transport-like"/>
</dbReference>
<protein>
    <recommendedName>
        <fullName evidence="6">Major facilitator superfamily (MFS) profile domain-containing protein</fullName>
    </recommendedName>
</protein>
<dbReference type="Gene3D" id="1.20.1250.20">
    <property type="entry name" value="MFS general substrate transporter like domains"/>
    <property type="match status" value="1"/>
</dbReference>
<evidence type="ECO:0000256" key="1">
    <source>
        <dbReference type="ARBA" id="ARBA00004141"/>
    </source>
</evidence>
<organism evidence="7 8">
    <name type="scientific">Citrus sinensis</name>
    <name type="common">Sweet orange</name>
    <name type="synonym">Citrus aurantium var. sinensis</name>
    <dbReference type="NCBI Taxonomy" id="2711"/>
    <lineage>
        <taxon>Eukaryota</taxon>
        <taxon>Viridiplantae</taxon>
        <taxon>Streptophyta</taxon>
        <taxon>Embryophyta</taxon>
        <taxon>Tracheophyta</taxon>
        <taxon>Spermatophyta</taxon>
        <taxon>Magnoliopsida</taxon>
        <taxon>eudicotyledons</taxon>
        <taxon>Gunneridae</taxon>
        <taxon>Pentapetalae</taxon>
        <taxon>rosids</taxon>
        <taxon>malvids</taxon>
        <taxon>Sapindales</taxon>
        <taxon>Rutaceae</taxon>
        <taxon>Aurantioideae</taxon>
        <taxon>Citrus</taxon>
    </lineage>
</organism>
<keyword evidence="3 5" id="KW-1133">Transmembrane helix</keyword>
<dbReference type="GO" id="GO:0022857">
    <property type="term" value="F:transmembrane transporter activity"/>
    <property type="evidence" value="ECO:0007669"/>
    <property type="project" value="InterPro"/>
</dbReference>
<evidence type="ECO:0000256" key="3">
    <source>
        <dbReference type="ARBA" id="ARBA00022989"/>
    </source>
</evidence>
<dbReference type="EMBL" id="KK796991">
    <property type="protein sequence ID" value="KDO35870.1"/>
    <property type="molecule type" value="Genomic_DNA"/>
</dbReference>
<evidence type="ECO:0000259" key="6">
    <source>
        <dbReference type="PROSITE" id="PS50850"/>
    </source>
</evidence>
<proteinExistence type="predicted"/>
<feature type="transmembrane region" description="Helical" evidence="5">
    <location>
        <begin position="181"/>
        <end position="199"/>
    </location>
</feature>
<name>A0A067D2Z8_CITSI</name>
<evidence type="ECO:0000313" key="8">
    <source>
        <dbReference type="Proteomes" id="UP000027120"/>
    </source>
</evidence>
<dbReference type="PROSITE" id="PS50850">
    <property type="entry name" value="MFS"/>
    <property type="match status" value="1"/>
</dbReference>
<sequence>WRIVLMFGALPIAFTYYWRMKMPETPHYTALGAMNAGKASEDFSKLLVMNNNNSNNIIEQVQAVDQRNDVVCGAADHDDDDKKGISFGLFSKMFARRHGLHLLGTASTWLLLDVSYFSQNLFQKEIFTAVGWLPAAHTMGALDELFNFARAQTLVALCGLIPGYWITVILIDIIGRVTIQLIGFFFMTVFMLALAIPYHHWIQKHNSTGFVVMYALTFFFANFGPNSTTFIVPAEIFPARFRSTCHGISAAAGKAGAIIGAFGFLYAAQDQDKSKADPGYPAGIGIKNTLFLLAAVNVLGLLFTFLVPEPNGRSLEEISGEIEECESNKSNPITDQFN</sequence>
<feature type="domain" description="Major facilitator superfamily (MFS) profile" evidence="6">
    <location>
        <begin position="1"/>
        <end position="312"/>
    </location>
</feature>
<comment type="subcellular location">
    <subcellularLocation>
        <location evidence="1">Membrane</location>
        <topology evidence="1">Multi-pass membrane protein</topology>
    </subcellularLocation>
</comment>
<dbReference type="SUPFAM" id="SSF103473">
    <property type="entry name" value="MFS general substrate transporter"/>
    <property type="match status" value="1"/>
</dbReference>
<feature type="non-terminal residue" evidence="7">
    <location>
        <position position="1"/>
    </location>
</feature>
<gene>
    <name evidence="7" type="ORF">CISIN_1g036040mg</name>
</gene>
<evidence type="ECO:0000256" key="4">
    <source>
        <dbReference type="ARBA" id="ARBA00023136"/>
    </source>
</evidence>
<dbReference type="STRING" id="2711.A0A067D2Z8"/>
<keyword evidence="8" id="KW-1185">Reference proteome</keyword>
<dbReference type="Pfam" id="PF00083">
    <property type="entry name" value="Sugar_tr"/>
    <property type="match status" value="1"/>
</dbReference>
<keyword evidence="2 5" id="KW-0812">Transmembrane</keyword>
<dbReference type="InterPro" id="IPR020846">
    <property type="entry name" value="MFS_dom"/>
</dbReference>
<dbReference type="AlphaFoldDB" id="A0A067D2Z8"/>
<reference evidence="7 8" key="1">
    <citation type="submission" date="2014-04" db="EMBL/GenBank/DDBJ databases">
        <authorList>
            <consortium name="International Citrus Genome Consortium"/>
            <person name="Gmitter F."/>
            <person name="Chen C."/>
            <person name="Farmerie W."/>
            <person name="Harkins T."/>
            <person name="Desany B."/>
            <person name="Mohiuddin M."/>
            <person name="Kodira C."/>
            <person name="Borodovsky M."/>
            <person name="Lomsadze A."/>
            <person name="Burns P."/>
            <person name="Jenkins J."/>
            <person name="Prochnik S."/>
            <person name="Shu S."/>
            <person name="Chapman J."/>
            <person name="Pitluck S."/>
            <person name="Schmutz J."/>
            <person name="Rokhsar D."/>
        </authorList>
    </citation>
    <scope>NUCLEOTIDE SEQUENCE</scope>
</reference>
<feature type="transmembrane region" description="Helical" evidence="5">
    <location>
        <begin position="211"/>
        <end position="232"/>
    </location>
</feature>
<dbReference type="GO" id="GO:0016020">
    <property type="term" value="C:membrane"/>
    <property type="evidence" value="ECO:0007669"/>
    <property type="project" value="UniProtKB-SubCell"/>
</dbReference>
<feature type="transmembrane region" description="Helical" evidence="5">
    <location>
        <begin position="244"/>
        <end position="268"/>
    </location>
</feature>
<evidence type="ECO:0000256" key="5">
    <source>
        <dbReference type="SAM" id="Phobius"/>
    </source>
</evidence>
<evidence type="ECO:0000313" key="7">
    <source>
        <dbReference type="EMBL" id="KDO35870.1"/>
    </source>
</evidence>
<feature type="transmembrane region" description="Helical" evidence="5">
    <location>
        <begin position="288"/>
        <end position="307"/>
    </location>
</feature>
<feature type="transmembrane region" description="Helical" evidence="5">
    <location>
        <begin position="154"/>
        <end position="174"/>
    </location>
</feature>
<keyword evidence="4 5" id="KW-0472">Membrane</keyword>
<dbReference type="InterPro" id="IPR036259">
    <property type="entry name" value="MFS_trans_sf"/>
</dbReference>
<evidence type="ECO:0000256" key="2">
    <source>
        <dbReference type="ARBA" id="ARBA00022692"/>
    </source>
</evidence>
<dbReference type="PANTHER" id="PTHR24064">
    <property type="entry name" value="SOLUTE CARRIER FAMILY 22 MEMBER"/>
    <property type="match status" value="1"/>
</dbReference>